<keyword evidence="2" id="KW-0479">Metal-binding</keyword>
<keyword evidence="5" id="KW-0411">Iron-sulfur</keyword>
<evidence type="ECO:0000256" key="1">
    <source>
        <dbReference type="ARBA" id="ARBA00022714"/>
    </source>
</evidence>
<evidence type="ECO:0000256" key="3">
    <source>
        <dbReference type="ARBA" id="ARBA00023002"/>
    </source>
</evidence>
<dbReference type="PANTHER" id="PTHR21266">
    <property type="entry name" value="IRON-SULFUR DOMAIN CONTAINING PROTEIN"/>
    <property type="match status" value="1"/>
</dbReference>
<dbReference type="Proteomes" id="UP001203512">
    <property type="component" value="Unassembled WGS sequence"/>
</dbReference>
<name>A0ABT0E057_9SPHN</name>
<evidence type="ECO:0000256" key="5">
    <source>
        <dbReference type="ARBA" id="ARBA00023014"/>
    </source>
</evidence>
<keyword evidence="4" id="KW-0408">Iron</keyword>
<dbReference type="InterPro" id="IPR036922">
    <property type="entry name" value="Rieske_2Fe-2S_sf"/>
</dbReference>
<keyword evidence="7" id="KW-0223">Dioxygenase</keyword>
<dbReference type="Pfam" id="PF00355">
    <property type="entry name" value="Rieske"/>
    <property type="match status" value="1"/>
</dbReference>
<proteinExistence type="predicted"/>
<reference evidence="7 8" key="1">
    <citation type="submission" date="2022-04" db="EMBL/GenBank/DDBJ databases">
        <authorList>
            <person name="Huq M.A."/>
        </authorList>
    </citation>
    <scope>NUCLEOTIDE SEQUENCE [LARGE SCALE GENOMIC DNA]</scope>
    <source>
        <strain evidence="7 8">MAH-33</strain>
    </source>
</reference>
<dbReference type="PROSITE" id="PS51296">
    <property type="entry name" value="RIESKE"/>
    <property type="match status" value="1"/>
</dbReference>
<dbReference type="PANTHER" id="PTHR21266:SF60">
    <property type="entry name" value="3-KETOSTEROID-9-ALPHA-MONOOXYGENASE, OXYGENASE COMPONENT"/>
    <property type="match status" value="1"/>
</dbReference>
<sequence>MFLKNCWYVAAWSSEIGRTLLERQICNESIVLYRTENGDPVALGNVCPHRFAPLSAGKLIGDDIQCGYHGFRFGTSGGCTRTPLIDGIIPAKMRVKRYAVVDRYDMIWLWLGDPDHADESTIPDFSCNNDPSFRRIEGMMEVAANYELISDNLLDLTHAEFVHEGVLNSEALTRSKLETLQSGTTVWSNRWAHDGAAPPAWAAAFDNYAENVDHWAYMRWDPPGNLLLDVGVTPVGKTRDDGVWLYGCDLLTPKDATSSWYFWSFARNYKMDDLSVDEMWRAAIEIAFVGQDKPILEQQQRMMGTRTLDEMGPVMASADVAATRARRIMKKLIADEAAGALPQPGAEAPLDLLRRKAGTRLPVEPVV</sequence>
<protein>
    <submittedName>
        <fullName evidence="7">Aromatic ring-hydroxylating dioxygenase subunit alpha</fullName>
    </submittedName>
</protein>
<evidence type="ECO:0000259" key="6">
    <source>
        <dbReference type="PROSITE" id="PS51296"/>
    </source>
</evidence>
<evidence type="ECO:0000313" key="8">
    <source>
        <dbReference type="Proteomes" id="UP001203512"/>
    </source>
</evidence>
<dbReference type="InterPro" id="IPR044043">
    <property type="entry name" value="VanA_C_cat"/>
</dbReference>
<evidence type="ECO:0000313" key="7">
    <source>
        <dbReference type="EMBL" id="MCK0532766.1"/>
    </source>
</evidence>
<evidence type="ECO:0000256" key="4">
    <source>
        <dbReference type="ARBA" id="ARBA00023004"/>
    </source>
</evidence>
<comment type="caution">
    <text evidence="7">The sequence shown here is derived from an EMBL/GenBank/DDBJ whole genome shotgun (WGS) entry which is preliminary data.</text>
</comment>
<dbReference type="EMBL" id="JALKHS010000011">
    <property type="protein sequence ID" value="MCK0532766.1"/>
    <property type="molecule type" value="Genomic_DNA"/>
</dbReference>
<dbReference type="Pfam" id="PF19112">
    <property type="entry name" value="VanA_C"/>
    <property type="match status" value="1"/>
</dbReference>
<keyword evidence="8" id="KW-1185">Reference proteome</keyword>
<dbReference type="RefSeq" id="WP_201516044.1">
    <property type="nucleotide sequence ID" value="NZ_JALKHS010000011.1"/>
</dbReference>
<organism evidence="7 8">
    <name type="scientific">Sphingobium agri</name>
    <dbReference type="NCBI Taxonomy" id="2933566"/>
    <lineage>
        <taxon>Bacteria</taxon>
        <taxon>Pseudomonadati</taxon>
        <taxon>Pseudomonadota</taxon>
        <taxon>Alphaproteobacteria</taxon>
        <taxon>Sphingomonadales</taxon>
        <taxon>Sphingomonadaceae</taxon>
        <taxon>Sphingobium</taxon>
    </lineage>
</organism>
<evidence type="ECO:0000256" key="2">
    <source>
        <dbReference type="ARBA" id="ARBA00022723"/>
    </source>
</evidence>
<gene>
    <name evidence="7" type="ORF">MU848_14345</name>
</gene>
<dbReference type="Gene3D" id="2.102.10.10">
    <property type="entry name" value="Rieske [2Fe-2S] iron-sulphur domain"/>
    <property type="match status" value="1"/>
</dbReference>
<dbReference type="SUPFAM" id="SSF50022">
    <property type="entry name" value="ISP domain"/>
    <property type="match status" value="1"/>
</dbReference>
<dbReference type="GO" id="GO:0051213">
    <property type="term" value="F:dioxygenase activity"/>
    <property type="evidence" value="ECO:0007669"/>
    <property type="project" value="UniProtKB-KW"/>
</dbReference>
<dbReference type="SUPFAM" id="SSF55961">
    <property type="entry name" value="Bet v1-like"/>
    <property type="match status" value="1"/>
</dbReference>
<dbReference type="InterPro" id="IPR017941">
    <property type="entry name" value="Rieske_2Fe-2S"/>
</dbReference>
<feature type="domain" description="Rieske" evidence="6">
    <location>
        <begin position="7"/>
        <end position="109"/>
    </location>
</feature>
<keyword evidence="1" id="KW-0001">2Fe-2S</keyword>
<dbReference type="Gene3D" id="3.90.380.10">
    <property type="entry name" value="Naphthalene 1,2-dioxygenase Alpha Subunit, Chain A, domain 1"/>
    <property type="match status" value="1"/>
</dbReference>
<keyword evidence="3" id="KW-0560">Oxidoreductase</keyword>
<accession>A0ABT0E057</accession>
<dbReference type="CDD" id="cd08878">
    <property type="entry name" value="RHO_alpha_C_DMO-like"/>
    <property type="match status" value="1"/>
</dbReference>
<dbReference type="InterPro" id="IPR050584">
    <property type="entry name" value="Cholesterol_7-desaturase"/>
</dbReference>